<dbReference type="Gene3D" id="2.10.80.10">
    <property type="entry name" value="Lipase, subunit A"/>
    <property type="match status" value="1"/>
</dbReference>
<keyword evidence="1" id="KW-0732">Signal</keyword>
<feature type="signal peptide" evidence="1">
    <location>
        <begin position="1"/>
        <end position="23"/>
    </location>
</feature>
<evidence type="ECO:0008006" key="4">
    <source>
        <dbReference type="Google" id="ProtNLM"/>
    </source>
</evidence>
<feature type="chain" id="PRO_5036401502" description="Prokineticin domain-containing protein" evidence="1">
    <location>
        <begin position="24"/>
        <end position="142"/>
    </location>
</feature>
<dbReference type="EnsemblMetazoa" id="XM_003427764">
    <property type="protein sequence ID" value="XP_003427812"/>
    <property type="gene ID" value="LOC100680538"/>
</dbReference>
<accession>A0A7M7INY2</accession>
<dbReference type="KEGG" id="nvi:100680538"/>
<dbReference type="OMA" id="CCLLGPM"/>
<sequence length="142" mass="16016">MKMIMRLGLLLLCAMVINTKALARFPRNWNSHIECTNSLQCAPGHCCTISATERYSYPRCQKLHEVGDYCRAEGPLLTNGNMTYPDGSKPSDVHLEDVYLLFCPCAPGLVCDSDERICRQPSDMKDFNYLKEQETGSNKSDD</sequence>
<dbReference type="InParanoid" id="A0A7M7INY2"/>
<dbReference type="AlphaFoldDB" id="A0A7M7INY2"/>
<evidence type="ECO:0000256" key="1">
    <source>
        <dbReference type="SAM" id="SignalP"/>
    </source>
</evidence>
<proteinExistence type="predicted"/>
<protein>
    <recommendedName>
        <fullName evidence="4">Prokineticin domain-containing protein</fullName>
    </recommendedName>
</protein>
<reference evidence="2" key="1">
    <citation type="submission" date="2021-01" db="UniProtKB">
        <authorList>
            <consortium name="EnsemblMetazoa"/>
        </authorList>
    </citation>
    <scope>IDENTIFICATION</scope>
</reference>
<evidence type="ECO:0000313" key="2">
    <source>
        <dbReference type="EnsemblMetazoa" id="XP_016836744"/>
    </source>
</evidence>
<keyword evidence="3" id="KW-1185">Reference proteome</keyword>
<dbReference type="OrthoDB" id="6408184at2759"/>
<organism evidence="2 3">
    <name type="scientific">Nasonia vitripennis</name>
    <name type="common">Parasitic wasp</name>
    <dbReference type="NCBI Taxonomy" id="7425"/>
    <lineage>
        <taxon>Eukaryota</taxon>
        <taxon>Metazoa</taxon>
        <taxon>Ecdysozoa</taxon>
        <taxon>Arthropoda</taxon>
        <taxon>Hexapoda</taxon>
        <taxon>Insecta</taxon>
        <taxon>Pterygota</taxon>
        <taxon>Neoptera</taxon>
        <taxon>Endopterygota</taxon>
        <taxon>Hymenoptera</taxon>
        <taxon>Apocrita</taxon>
        <taxon>Proctotrupomorpha</taxon>
        <taxon>Chalcidoidea</taxon>
        <taxon>Pteromalidae</taxon>
        <taxon>Pteromalinae</taxon>
        <taxon>Nasonia</taxon>
    </lineage>
</organism>
<name>A0A7M7INY2_NASVI</name>
<evidence type="ECO:0000313" key="3">
    <source>
        <dbReference type="Proteomes" id="UP000002358"/>
    </source>
</evidence>
<dbReference type="EnsemblMetazoa" id="XM_016981255">
    <property type="protein sequence ID" value="XP_016836744"/>
    <property type="gene ID" value="LOC100680538"/>
</dbReference>
<dbReference type="Proteomes" id="UP000002358">
    <property type="component" value="Chromosome 1"/>
</dbReference>
<gene>
    <name evidence="2" type="primary">100680538</name>
</gene>